<dbReference type="OrthoDB" id="10373172at2759"/>
<protein>
    <submittedName>
        <fullName evidence="2">Uncharacterized protein</fullName>
    </submittedName>
</protein>
<proteinExistence type="predicted"/>
<dbReference type="Proteomes" id="UP000033647">
    <property type="component" value="Unassembled WGS sequence"/>
</dbReference>
<organism evidence="2 3">
    <name type="scientific">Zymoseptoria brevis</name>
    <dbReference type="NCBI Taxonomy" id="1047168"/>
    <lineage>
        <taxon>Eukaryota</taxon>
        <taxon>Fungi</taxon>
        <taxon>Dikarya</taxon>
        <taxon>Ascomycota</taxon>
        <taxon>Pezizomycotina</taxon>
        <taxon>Dothideomycetes</taxon>
        <taxon>Dothideomycetidae</taxon>
        <taxon>Mycosphaerellales</taxon>
        <taxon>Mycosphaerellaceae</taxon>
        <taxon>Zymoseptoria</taxon>
    </lineage>
</organism>
<name>A0A0F4GJF6_9PEZI</name>
<evidence type="ECO:0000313" key="3">
    <source>
        <dbReference type="Proteomes" id="UP000033647"/>
    </source>
</evidence>
<dbReference type="AlphaFoldDB" id="A0A0F4GJF6"/>
<gene>
    <name evidence="2" type="ORF">TI39_contig494g00006</name>
</gene>
<dbReference type="STRING" id="1047168.A0A0F4GJF6"/>
<reference evidence="2 3" key="1">
    <citation type="submission" date="2015-03" db="EMBL/GenBank/DDBJ databases">
        <title>RNA-seq based gene annotation and comparative genomics of four Zymoseptoria species reveal species-specific pathogenicity related genes and transposable element activity.</title>
        <authorList>
            <person name="Grandaubert J."/>
            <person name="Bhattacharyya A."/>
            <person name="Stukenbrock E.H."/>
        </authorList>
    </citation>
    <scope>NUCLEOTIDE SEQUENCE [LARGE SCALE GENOMIC DNA]</scope>
    <source>
        <strain evidence="2 3">Zb18110</strain>
    </source>
</reference>
<keyword evidence="3" id="KW-1185">Reference proteome</keyword>
<dbReference type="EMBL" id="LAFY01000486">
    <property type="protein sequence ID" value="KJX97413.1"/>
    <property type="molecule type" value="Genomic_DNA"/>
</dbReference>
<evidence type="ECO:0000313" key="2">
    <source>
        <dbReference type="EMBL" id="KJX97413.1"/>
    </source>
</evidence>
<evidence type="ECO:0000256" key="1">
    <source>
        <dbReference type="SAM" id="MobiDB-lite"/>
    </source>
</evidence>
<comment type="caution">
    <text evidence="2">The sequence shown here is derived from an EMBL/GenBank/DDBJ whole genome shotgun (WGS) entry which is preliminary data.</text>
</comment>
<accession>A0A0F4GJF6</accession>
<feature type="compositionally biased region" description="Acidic residues" evidence="1">
    <location>
        <begin position="307"/>
        <end position="318"/>
    </location>
</feature>
<feature type="region of interest" description="Disordered" evidence="1">
    <location>
        <begin position="296"/>
        <end position="327"/>
    </location>
</feature>
<sequence length="327" mass="36606">MGFLMSLQVYMSAACCFTHTILNITLKPWPFKSPRLLSVHSSCVHSLTLPVSYSFALPVFCPTPSIAMSPPTPYQYQLVWMGKTKLDLLSGTRVVMPEDKKLLILQDAAKNLWCPWFITPQQFIELLRVLGVPFLEGAELTTVCMRKVITAMDSLVCQANLGDGLMIDKSVERFSYTDTLREHILSSKTLAEAFDIPPNTASRHRKHRCDTVAHHSRNALVALSIAQLELKGAFQNTMRVTSRLSTVRSPALDMSNEYANNIKQVLKQARSDGEAERRLRKQFGISLKDVIRGQYKRSNVSDSISSMDEDESSEEESSEASHSGDSD</sequence>